<dbReference type="PROSITE" id="PS00166">
    <property type="entry name" value="ENOYL_COA_HYDRATASE"/>
    <property type="match status" value="1"/>
</dbReference>
<proteinExistence type="inferred from homology"/>
<dbReference type="OrthoDB" id="448450at2759"/>
<name>A0A8H4LP54_9HYPO</name>
<dbReference type="InterPro" id="IPR018376">
    <property type="entry name" value="Enoyl-CoA_hyd/isom_CS"/>
</dbReference>
<evidence type="ECO:0000313" key="3">
    <source>
        <dbReference type="EMBL" id="KAF4471379.1"/>
    </source>
</evidence>
<reference evidence="3 4" key="1">
    <citation type="submission" date="2020-01" db="EMBL/GenBank/DDBJ databases">
        <title>Identification and distribution of gene clusters putatively required for synthesis of sphingolipid metabolism inhibitors in phylogenetically diverse species of the filamentous fungus Fusarium.</title>
        <authorList>
            <person name="Kim H.-S."/>
            <person name="Busman M."/>
            <person name="Brown D.W."/>
            <person name="Divon H."/>
            <person name="Uhlig S."/>
            <person name="Proctor R.H."/>
        </authorList>
    </citation>
    <scope>NUCLEOTIDE SEQUENCE [LARGE SCALE GENOMIC DNA]</scope>
    <source>
        <strain evidence="3 4">NRRL 20459</strain>
    </source>
</reference>
<evidence type="ECO:0000313" key="4">
    <source>
        <dbReference type="Proteomes" id="UP000554235"/>
    </source>
</evidence>
<evidence type="ECO:0000256" key="2">
    <source>
        <dbReference type="RuleBase" id="RU003707"/>
    </source>
</evidence>
<dbReference type="GO" id="GO:0003824">
    <property type="term" value="F:catalytic activity"/>
    <property type="evidence" value="ECO:0007669"/>
    <property type="project" value="InterPro"/>
</dbReference>
<dbReference type="PANTHER" id="PTHR43802:SF1">
    <property type="entry name" value="IP11341P-RELATED"/>
    <property type="match status" value="1"/>
</dbReference>
<dbReference type="NCBIfam" id="NF006128">
    <property type="entry name" value="PRK08272.1"/>
    <property type="match status" value="1"/>
</dbReference>
<dbReference type="Gene3D" id="3.90.226.10">
    <property type="entry name" value="2-enoyl-CoA Hydratase, Chain A, domain 1"/>
    <property type="match status" value="1"/>
</dbReference>
<dbReference type="Pfam" id="PF00378">
    <property type="entry name" value="ECH_1"/>
    <property type="match status" value="1"/>
</dbReference>
<dbReference type="InterPro" id="IPR001753">
    <property type="entry name" value="Enoyl-CoA_hydra/iso"/>
</dbReference>
<protein>
    <submittedName>
        <fullName evidence="3">Enoyl- Hydratase family member</fullName>
    </submittedName>
</protein>
<keyword evidence="4" id="KW-1185">Reference proteome</keyword>
<evidence type="ECO:0000256" key="1">
    <source>
        <dbReference type="ARBA" id="ARBA00005254"/>
    </source>
</evidence>
<dbReference type="PANTHER" id="PTHR43802">
    <property type="entry name" value="ENOYL-COA HYDRATASE"/>
    <property type="match status" value="1"/>
</dbReference>
<sequence>MTGTVLYETSADGKVAFITLNRPKHFNAIDSTIPQGIRAAIKRANADTNVHCIVVKGAGQGFCGGYDLGIFAQRAERGRTDGSQDVKNGYDPLIDYASMKENTECFAELFHSAKPTIAQVHGAAVAGGSDIALCCDMVIMADDARIGYPPARVWGCPTTAMWAIRVGIEKAKRLLFTGDLISGKEAAAMGLVLKSVPQDELERTVQLFTDRIKTVPVNQNWMHKQVINGYVEGPLANAQRLATIFDGITRNSPEGIGFQRLAEQKGFKAAVAERDAPGRTEEYMKSWKSRL</sequence>
<dbReference type="CDD" id="cd06558">
    <property type="entry name" value="crotonase-like"/>
    <property type="match status" value="1"/>
</dbReference>
<dbReference type="Proteomes" id="UP000554235">
    <property type="component" value="Unassembled WGS sequence"/>
</dbReference>
<comment type="similarity">
    <text evidence="1 2">Belongs to the enoyl-CoA hydratase/isomerase family.</text>
</comment>
<accession>A0A8H4LP54</accession>
<dbReference type="AlphaFoldDB" id="A0A8H4LP54"/>
<dbReference type="EMBL" id="JAADYS010000216">
    <property type="protein sequence ID" value="KAF4471379.1"/>
    <property type="molecule type" value="Genomic_DNA"/>
</dbReference>
<comment type="caution">
    <text evidence="3">The sequence shown here is derived from an EMBL/GenBank/DDBJ whole genome shotgun (WGS) entry which is preliminary data.</text>
</comment>
<dbReference type="InterPro" id="IPR029045">
    <property type="entry name" value="ClpP/crotonase-like_dom_sf"/>
</dbReference>
<organism evidence="3 4">
    <name type="scientific">Fusarium albosuccineum</name>
    <dbReference type="NCBI Taxonomy" id="1237068"/>
    <lineage>
        <taxon>Eukaryota</taxon>
        <taxon>Fungi</taxon>
        <taxon>Dikarya</taxon>
        <taxon>Ascomycota</taxon>
        <taxon>Pezizomycotina</taxon>
        <taxon>Sordariomycetes</taxon>
        <taxon>Hypocreomycetidae</taxon>
        <taxon>Hypocreales</taxon>
        <taxon>Nectriaceae</taxon>
        <taxon>Fusarium</taxon>
        <taxon>Fusarium decemcellulare species complex</taxon>
    </lineage>
</organism>
<gene>
    <name evidence="3" type="ORF">FALBO_1719</name>
</gene>
<dbReference type="SUPFAM" id="SSF52096">
    <property type="entry name" value="ClpP/crotonase"/>
    <property type="match status" value="1"/>
</dbReference>